<accession>A0A932FXC9</accession>
<feature type="transmembrane region" description="Helical" evidence="8">
    <location>
        <begin position="130"/>
        <end position="151"/>
    </location>
</feature>
<feature type="transmembrane region" description="Helical" evidence="8">
    <location>
        <begin position="322"/>
        <end position="341"/>
    </location>
</feature>
<dbReference type="PANTHER" id="PTHR22926:SF3">
    <property type="entry name" value="UNDECAPRENYL-PHOSPHATE ALPHA-N-ACETYLGLUCOSAMINYL 1-PHOSPHATE TRANSFERASE"/>
    <property type="match status" value="1"/>
</dbReference>
<sequence>MNLTALVTLLLAFSVSLLATPLVRGIAWRLRILDFPNPRKVHASPTPLLGGLGIYLGFAGSVLVSHGITSLPLEAHVLFLGGSLLLGIGVIDDAQGLPAGLKLAFQLLACLLLIAGDITLTFMPNTWWGYLIEWLLTIVWVLGITNAMNFFDGMDGLATGLGAIGALFVSLLAFQTSQSALTVLCLALLGSCLGFLPYNYRLRRPASIFLGDAGSTFIGFMLAGLMVLGGWGDKDPIRAFLIPVLILGVLIFDMVYITLSRVVSGKVSSFKEWIEYTGKDHLHHRLEALGLSKRQAVILIYSLSIALGLGALVVMNQSTTDALLLLLQAAVLFNLISILMVTRGNRLYCPHTLSLCPTWVGTPKPADGEASLPPLAWTEGMQQLWWEYGVFPTEGDLLPGEIVELDPADPEISPPATREETGAL</sequence>
<dbReference type="PANTHER" id="PTHR22926">
    <property type="entry name" value="PHOSPHO-N-ACETYLMURAMOYL-PENTAPEPTIDE-TRANSFERASE"/>
    <property type="match status" value="1"/>
</dbReference>
<evidence type="ECO:0000256" key="3">
    <source>
        <dbReference type="ARBA" id="ARBA00022679"/>
    </source>
</evidence>
<feature type="binding site" evidence="7">
    <location>
        <position position="212"/>
    </location>
    <ligand>
        <name>Mg(2+)</name>
        <dbReference type="ChEBI" id="CHEBI:18420"/>
    </ligand>
</feature>
<feature type="transmembrane region" description="Helical" evidence="8">
    <location>
        <begin position="296"/>
        <end position="315"/>
    </location>
</feature>
<feature type="transmembrane region" description="Helical" evidence="8">
    <location>
        <begin position="206"/>
        <end position="228"/>
    </location>
</feature>
<keyword evidence="2" id="KW-1003">Cell membrane</keyword>
<feature type="binding site" evidence="7">
    <location>
        <position position="149"/>
    </location>
    <ligand>
        <name>Mg(2+)</name>
        <dbReference type="ChEBI" id="CHEBI:18420"/>
    </ligand>
</feature>
<dbReference type="GO" id="GO:0044038">
    <property type="term" value="P:cell wall macromolecule biosynthetic process"/>
    <property type="evidence" value="ECO:0007669"/>
    <property type="project" value="TreeGrafter"/>
</dbReference>
<dbReference type="GO" id="GO:0009103">
    <property type="term" value="P:lipopolysaccharide biosynthetic process"/>
    <property type="evidence" value="ECO:0007669"/>
    <property type="project" value="TreeGrafter"/>
</dbReference>
<gene>
    <name evidence="9" type="ORF">HYY20_10200</name>
</gene>
<reference evidence="9" key="1">
    <citation type="submission" date="2020-07" db="EMBL/GenBank/DDBJ databases">
        <title>Huge and variable diversity of episymbiotic CPR bacteria and DPANN archaea in groundwater ecosystems.</title>
        <authorList>
            <person name="He C.Y."/>
            <person name="Keren R."/>
            <person name="Whittaker M."/>
            <person name="Farag I.F."/>
            <person name="Doudna J."/>
            <person name="Cate J.H.D."/>
            <person name="Banfield J.F."/>
        </authorList>
    </citation>
    <scope>NUCLEOTIDE SEQUENCE</scope>
    <source>
        <strain evidence="9">NC_groundwater_672_Ag_B-0.1um_62_36</strain>
    </source>
</reference>
<feature type="transmembrane region" description="Helical" evidence="8">
    <location>
        <begin position="181"/>
        <end position="200"/>
    </location>
</feature>
<evidence type="ECO:0000256" key="1">
    <source>
        <dbReference type="ARBA" id="ARBA00004651"/>
    </source>
</evidence>
<evidence type="ECO:0000256" key="5">
    <source>
        <dbReference type="ARBA" id="ARBA00022989"/>
    </source>
</evidence>
<dbReference type="GO" id="GO:0046872">
    <property type="term" value="F:metal ion binding"/>
    <property type="evidence" value="ECO:0007669"/>
    <property type="project" value="UniProtKB-KW"/>
</dbReference>
<keyword evidence="3 9" id="KW-0808">Transferase</keyword>
<proteinExistence type="predicted"/>
<dbReference type="CDD" id="cd06853">
    <property type="entry name" value="GT_WecA_like"/>
    <property type="match status" value="1"/>
</dbReference>
<comment type="caution">
    <text evidence="9">The sequence shown here is derived from an EMBL/GenBank/DDBJ whole genome shotgun (WGS) entry which is preliminary data.</text>
</comment>
<evidence type="ECO:0000256" key="8">
    <source>
        <dbReference type="SAM" id="Phobius"/>
    </source>
</evidence>
<name>A0A932FXC9_UNCTE</name>
<evidence type="ECO:0000256" key="4">
    <source>
        <dbReference type="ARBA" id="ARBA00022692"/>
    </source>
</evidence>
<comment type="cofactor">
    <cofactor evidence="7">
        <name>Mg(2+)</name>
        <dbReference type="ChEBI" id="CHEBI:18420"/>
    </cofactor>
</comment>
<keyword evidence="7" id="KW-0460">Magnesium</keyword>
<feature type="transmembrane region" description="Helical" evidence="8">
    <location>
        <begin position="240"/>
        <end position="259"/>
    </location>
</feature>
<evidence type="ECO:0000256" key="7">
    <source>
        <dbReference type="PIRSR" id="PIRSR600715-1"/>
    </source>
</evidence>
<dbReference type="GO" id="GO:0071555">
    <property type="term" value="P:cell wall organization"/>
    <property type="evidence" value="ECO:0007669"/>
    <property type="project" value="TreeGrafter"/>
</dbReference>
<feature type="transmembrane region" description="Helical" evidence="8">
    <location>
        <begin position="157"/>
        <end position="174"/>
    </location>
</feature>
<dbReference type="Pfam" id="PF00953">
    <property type="entry name" value="Glycos_transf_4"/>
    <property type="match status" value="1"/>
</dbReference>
<dbReference type="GO" id="GO:0005886">
    <property type="term" value="C:plasma membrane"/>
    <property type="evidence" value="ECO:0007669"/>
    <property type="project" value="UniProtKB-SubCell"/>
</dbReference>
<comment type="subcellular location">
    <subcellularLocation>
        <location evidence="1">Cell membrane</location>
        <topology evidence="1">Multi-pass membrane protein</topology>
    </subcellularLocation>
</comment>
<dbReference type="GO" id="GO:0016780">
    <property type="term" value="F:phosphotransferase activity, for other substituted phosphate groups"/>
    <property type="evidence" value="ECO:0007669"/>
    <property type="project" value="InterPro"/>
</dbReference>
<evidence type="ECO:0000313" key="9">
    <source>
        <dbReference type="EMBL" id="MBI2877242.1"/>
    </source>
</evidence>
<keyword evidence="4 8" id="KW-0812">Transmembrane</keyword>
<dbReference type="AlphaFoldDB" id="A0A932FXC9"/>
<keyword evidence="6 8" id="KW-0472">Membrane</keyword>
<dbReference type="InterPro" id="IPR000715">
    <property type="entry name" value="Glycosyl_transferase_4"/>
</dbReference>
<keyword evidence="7" id="KW-0479">Metal-binding</keyword>
<dbReference type="EMBL" id="JACPRF010000309">
    <property type="protein sequence ID" value="MBI2877242.1"/>
    <property type="molecule type" value="Genomic_DNA"/>
</dbReference>
<evidence type="ECO:0000256" key="6">
    <source>
        <dbReference type="ARBA" id="ARBA00023136"/>
    </source>
</evidence>
<keyword evidence="5 8" id="KW-1133">Transmembrane helix</keyword>
<evidence type="ECO:0000256" key="2">
    <source>
        <dbReference type="ARBA" id="ARBA00022475"/>
    </source>
</evidence>
<feature type="transmembrane region" description="Helical" evidence="8">
    <location>
        <begin position="103"/>
        <end position="123"/>
    </location>
</feature>
<evidence type="ECO:0000313" key="10">
    <source>
        <dbReference type="Proteomes" id="UP000769766"/>
    </source>
</evidence>
<organism evidence="9 10">
    <name type="scientific">Tectimicrobiota bacterium</name>
    <dbReference type="NCBI Taxonomy" id="2528274"/>
    <lineage>
        <taxon>Bacteria</taxon>
        <taxon>Pseudomonadati</taxon>
        <taxon>Nitrospinota/Tectimicrobiota group</taxon>
        <taxon>Candidatus Tectimicrobiota</taxon>
    </lineage>
</organism>
<feature type="transmembrane region" description="Helical" evidence="8">
    <location>
        <begin position="43"/>
        <end position="64"/>
    </location>
</feature>
<dbReference type="Proteomes" id="UP000769766">
    <property type="component" value="Unassembled WGS sequence"/>
</dbReference>
<protein>
    <submittedName>
        <fullName evidence="9">Undecaprenyl/decaprenyl-phosphate alpha-N-acetylglucosaminyl 1-phosphate transferase</fullName>
    </submittedName>
</protein>